<dbReference type="InParanoid" id="F0YI23"/>
<evidence type="ECO:0000256" key="2">
    <source>
        <dbReference type="ARBA" id="ARBA00022803"/>
    </source>
</evidence>
<dbReference type="Pfam" id="PF13432">
    <property type="entry name" value="TPR_16"/>
    <property type="match status" value="3"/>
</dbReference>
<dbReference type="SUPFAM" id="SSF48452">
    <property type="entry name" value="TPR-like"/>
    <property type="match status" value="2"/>
</dbReference>
<keyword evidence="2 3" id="KW-0802">TPR repeat</keyword>
<keyword evidence="1" id="KW-0677">Repeat</keyword>
<evidence type="ECO:0000256" key="4">
    <source>
        <dbReference type="SAM" id="MobiDB-lite"/>
    </source>
</evidence>
<dbReference type="InterPro" id="IPR011990">
    <property type="entry name" value="TPR-like_helical_dom_sf"/>
</dbReference>
<dbReference type="InterPro" id="IPR052628">
    <property type="entry name" value="CFAP70"/>
</dbReference>
<reference evidence="5 6" key="1">
    <citation type="journal article" date="2011" name="Proc. Natl. Acad. Sci. U.S.A.">
        <title>Niche of harmful alga Aureococcus anophagefferens revealed through ecogenomics.</title>
        <authorList>
            <person name="Gobler C.J."/>
            <person name="Berry D.L."/>
            <person name="Dyhrman S.T."/>
            <person name="Wilhelm S.W."/>
            <person name="Salamov A."/>
            <person name="Lobanov A.V."/>
            <person name="Zhang Y."/>
            <person name="Collier J.L."/>
            <person name="Wurch L.L."/>
            <person name="Kustka A.B."/>
            <person name="Dill B.D."/>
            <person name="Shah M."/>
            <person name="VerBerkmoes N.C."/>
            <person name="Kuo A."/>
            <person name="Terry A."/>
            <person name="Pangilinan J."/>
            <person name="Lindquist E.A."/>
            <person name="Lucas S."/>
            <person name="Paulsen I.T."/>
            <person name="Hattenrath-Lehmann T.K."/>
            <person name="Talmage S.C."/>
            <person name="Walker E.A."/>
            <person name="Koch F."/>
            <person name="Burson A.M."/>
            <person name="Marcoval M.A."/>
            <person name="Tang Y.Z."/>
            <person name="Lecleir G.R."/>
            <person name="Coyne K.J."/>
            <person name="Berg G.M."/>
            <person name="Bertrand E.M."/>
            <person name="Saito M.A."/>
            <person name="Gladyshev V.N."/>
            <person name="Grigoriev I.V."/>
        </authorList>
    </citation>
    <scope>NUCLEOTIDE SEQUENCE [LARGE SCALE GENOMIC DNA]</scope>
    <source>
        <strain evidence="6">CCMP 1984</strain>
    </source>
</reference>
<dbReference type="Gene3D" id="1.25.40.10">
    <property type="entry name" value="Tetratricopeptide repeat domain"/>
    <property type="match status" value="3"/>
</dbReference>
<gene>
    <name evidence="5" type="ORF">AURANDRAFT_66570</name>
</gene>
<dbReference type="PANTHER" id="PTHR44314">
    <property type="entry name" value="CILIA- AND FLAGELLA-ASSOCIATED PROTEIN 70"/>
    <property type="match status" value="1"/>
</dbReference>
<dbReference type="GO" id="GO:0003341">
    <property type="term" value="P:cilium movement"/>
    <property type="evidence" value="ECO:0007669"/>
    <property type="project" value="TreeGrafter"/>
</dbReference>
<dbReference type="EMBL" id="GL833143">
    <property type="protein sequence ID" value="EGB05243.1"/>
    <property type="molecule type" value="Genomic_DNA"/>
</dbReference>
<dbReference type="KEGG" id="aaf:AURANDRAFT_66570"/>
<dbReference type="AlphaFoldDB" id="F0YI23"/>
<feature type="region of interest" description="Disordered" evidence="4">
    <location>
        <begin position="313"/>
        <end position="333"/>
    </location>
</feature>
<organism evidence="6">
    <name type="scientific">Aureococcus anophagefferens</name>
    <name type="common">Harmful bloom alga</name>
    <dbReference type="NCBI Taxonomy" id="44056"/>
    <lineage>
        <taxon>Eukaryota</taxon>
        <taxon>Sar</taxon>
        <taxon>Stramenopiles</taxon>
        <taxon>Ochrophyta</taxon>
        <taxon>Pelagophyceae</taxon>
        <taxon>Pelagomonadales</taxon>
        <taxon>Pelagomonadaceae</taxon>
        <taxon>Aureococcus</taxon>
    </lineage>
</organism>
<dbReference type="PROSITE" id="PS50005">
    <property type="entry name" value="TPR"/>
    <property type="match status" value="2"/>
</dbReference>
<dbReference type="OrthoDB" id="10262375at2759"/>
<evidence type="ECO:0000313" key="6">
    <source>
        <dbReference type="Proteomes" id="UP000002729"/>
    </source>
</evidence>
<dbReference type="GO" id="GO:0070062">
    <property type="term" value="C:extracellular exosome"/>
    <property type="evidence" value="ECO:0007669"/>
    <property type="project" value="TreeGrafter"/>
</dbReference>
<dbReference type="Proteomes" id="UP000002729">
    <property type="component" value="Unassembled WGS sequence"/>
</dbReference>
<dbReference type="GO" id="GO:0031514">
    <property type="term" value="C:motile cilium"/>
    <property type="evidence" value="ECO:0007669"/>
    <property type="project" value="TreeGrafter"/>
</dbReference>
<evidence type="ECO:0000256" key="1">
    <source>
        <dbReference type="ARBA" id="ARBA00022737"/>
    </source>
</evidence>
<dbReference type="RefSeq" id="XP_009040144.1">
    <property type="nucleotide sequence ID" value="XM_009041896.1"/>
</dbReference>
<proteinExistence type="predicted"/>
<name>F0YI23_AURAN</name>
<accession>F0YI23</accession>
<dbReference type="GeneID" id="20225864"/>
<feature type="repeat" description="TPR" evidence="3">
    <location>
        <begin position="927"/>
        <end position="960"/>
    </location>
</feature>
<keyword evidence="6" id="KW-1185">Reference proteome</keyword>
<evidence type="ECO:0000313" key="5">
    <source>
        <dbReference type="EMBL" id="EGB05243.1"/>
    </source>
</evidence>
<dbReference type="GO" id="GO:0060271">
    <property type="term" value="P:cilium assembly"/>
    <property type="evidence" value="ECO:0007669"/>
    <property type="project" value="TreeGrafter"/>
</dbReference>
<dbReference type="InterPro" id="IPR019734">
    <property type="entry name" value="TPR_rpt"/>
</dbReference>
<feature type="repeat" description="TPR" evidence="3">
    <location>
        <begin position="781"/>
        <end position="814"/>
    </location>
</feature>
<dbReference type="SMART" id="SM00028">
    <property type="entry name" value="TPR"/>
    <property type="match status" value="5"/>
</dbReference>
<protein>
    <submittedName>
        <fullName evidence="5">Uncharacterized protein</fullName>
    </submittedName>
</protein>
<evidence type="ECO:0000256" key="3">
    <source>
        <dbReference type="PROSITE-ProRule" id="PRU00339"/>
    </source>
</evidence>
<sequence>MSVLLEASGLVLHLNQSELPELSPGGLIRVYIVAYIESAGSNGRVAVVEVRLVRGRAFDVESDPFLGVLRLPLRTALAETSTLRWESRLPLGQKQEDNGSEPSTSLLVDHGASSYLSLSLSATNALFDAMLGGTILEFSDSAIHAAPSEWFSSQAEAEEPTQLATFDLEISLQLECDVMDNDVVTGKIPSDNPRTTSSSVFWSAIVGKNEGAERQANESTETREAKTAIELETCTISWTRDSPVPPSIFLSLPTWLDMPRTKEKWVLVLALKHADNIAMLAATVPVESFLDVPNSRLSAALKLTSFGVGKSALAPLPPRTGQPPIEDEEAPVPRASPRPLAVAIEGCTAIICVHIKGLPSSYDTMGAWSGMKPSQKLHQHLSMLDCVPPKRSLKKKMPRNVDGELEQEIDATLGKVLETYEVLQKKREFVGCDSEQRQRRLKKLLDEDSTSHGFRLNLTPRIQRVIRKRYPVQPENESGEQELIGEAYTHLMEVTNTLLTVRGCDGVHQDAANNPRLPSAEDVLGQRLVLAADAEANELWCVAADEHKAMLSVATLSASDQNIMAETWYEYSTFLLRALGNAKGRLSFCADCLDEARHALDESLALQLSDINHISALRLRGCIFLEQGRLVEARNALQAVLRELSTSNGATPSVALDAALLCVVLDVQEDGIGAHDAAVRAATAVADNIPKIYRAVAAFQNAAEYLQRWSLVSASARAINIVNRALLAANAGAYVSAQAPTQMPSILVAQKCVLDAKSARFDEPARAVDLASLATSTAPSAWAYETLGDALYDQGRIEEAIDPYKEAIRLCHQRSPVDIIPLALRIKHAKSLLQTRQYDAARDAFIVAAKEWQTSSLWLGAGAASLRLGRTTEADTFLRRATVRSARNAPPHAWLALLHATEADPCDAEAHASKVLDLAMTLGLNDASLLRELGNAYFALERYALAEALLRRAVAAEPKKGANAHTRRRLADVLAAQDATEDAIDMYKIALATSEDTNERDDISVTLQGLLVAVGRSTGV</sequence>
<dbReference type="PANTHER" id="PTHR44314:SF1">
    <property type="entry name" value="CILIA- AND FLAGELLA-ASSOCIATED PROTEIN 70"/>
    <property type="match status" value="1"/>
</dbReference>